<dbReference type="EMBL" id="UYSL01021290">
    <property type="protein sequence ID" value="VDL77835.1"/>
    <property type="molecule type" value="Genomic_DNA"/>
</dbReference>
<dbReference type="Proteomes" id="UP000271162">
    <property type="component" value="Unassembled WGS sequence"/>
</dbReference>
<feature type="region of interest" description="Disordered" evidence="1">
    <location>
        <begin position="35"/>
        <end position="58"/>
    </location>
</feature>
<evidence type="ECO:0000313" key="4">
    <source>
        <dbReference type="WBParaSite" id="NBR_0001424501-mRNA-1"/>
    </source>
</evidence>
<evidence type="ECO:0000313" key="3">
    <source>
        <dbReference type="Proteomes" id="UP000271162"/>
    </source>
</evidence>
<proteinExistence type="predicted"/>
<organism evidence="4">
    <name type="scientific">Nippostrongylus brasiliensis</name>
    <name type="common">Rat hookworm</name>
    <dbReference type="NCBI Taxonomy" id="27835"/>
    <lineage>
        <taxon>Eukaryota</taxon>
        <taxon>Metazoa</taxon>
        <taxon>Ecdysozoa</taxon>
        <taxon>Nematoda</taxon>
        <taxon>Chromadorea</taxon>
        <taxon>Rhabditida</taxon>
        <taxon>Rhabditina</taxon>
        <taxon>Rhabditomorpha</taxon>
        <taxon>Strongyloidea</taxon>
        <taxon>Heligmosomidae</taxon>
        <taxon>Nippostrongylus</taxon>
    </lineage>
</organism>
<feature type="compositionally biased region" description="Low complexity" evidence="1">
    <location>
        <begin position="91"/>
        <end position="105"/>
    </location>
</feature>
<sequence>MSQEVDSASNELVTSIDSHVADGIEPIASRLVEKKLREETKGPSHLATPQAPHLSHPGLQAQASLLANWIKQVDEIEEELDTEEKGKVRRSPTSGSFSSDDSPQW</sequence>
<evidence type="ECO:0000256" key="1">
    <source>
        <dbReference type="SAM" id="MobiDB-lite"/>
    </source>
</evidence>
<gene>
    <name evidence="2" type="ORF">NBR_LOCUS14246</name>
</gene>
<dbReference type="AlphaFoldDB" id="A0A0N4YCH7"/>
<evidence type="ECO:0000313" key="2">
    <source>
        <dbReference type="EMBL" id="VDL77835.1"/>
    </source>
</evidence>
<protein>
    <submittedName>
        <fullName evidence="4">Peroxisomal membrane protein PEX14</fullName>
    </submittedName>
</protein>
<dbReference type="WBParaSite" id="NBR_0001424501-mRNA-1">
    <property type="protein sequence ID" value="NBR_0001424501-mRNA-1"/>
    <property type="gene ID" value="NBR_0001424501"/>
</dbReference>
<name>A0A0N4YCH7_NIPBR</name>
<feature type="region of interest" description="Disordered" evidence="1">
    <location>
        <begin position="77"/>
        <end position="105"/>
    </location>
</feature>
<reference evidence="2 3" key="2">
    <citation type="submission" date="2018-11" db="EMBL/GenBank/DDBJ databases">
        <authorList>
            <consortium name="Pathogen Informatics"/>
        </authorList>
    </citation>
    <scope>NUCLEOTIDE SEQUENCE [LARGE SCALE GENOMIC DNA]</scope>
</reference>
<reference evidence="4" key="1">
    <citation type="submission" date="2017-02" db="UniProtKB">
        <authorList>
            <consortium name="WormBaseParasite"/>
        </authorList>
    </citation>
    <scope>IDENTIFICATION</scope>
</reference>
<accession>A0A0N4YCH7</accession>
<keyword evidence="3" id="KW-1185">Reference proteome</keyword>